<dbReference type="InterPro" id="IPR025287">
    <property type="entry name" value="WAK_GUB"/>
</dbReference>
<feature type="domain" description="Wall-associated receptor kinase galacturonan-binding" evidence="13">
    <location>
        <begin position="33"/>
        <end position="101"/>
    </location>
</feature>
<dbReference type="CDD" id="cd04476">
    <property type="entry name" value="RPA1_DBD_C"/>
    <property type="match status" value="1"/>
</dbReference>
<feature type="domain" description="Replication protein A 70 kDa DNA-binding subunit B/D first OB fold" evidence="11">
    <location>
        <begin position="756"/>
        <end position="858"/>
    </location>
</feature>
<dbReference type="PANTHER" id="PTHR33138">
    <property type="entry name" value="OS01G0690200 PROTEIN"/>
    <property type="match status" value="1"/>
</dbReference>
<evidence type="ECO:0000256" key="8">
    <source>
        <dbReference type="ARBA" id="ARBA00023180"/>
    </source>
</evidence>
<accession>B8AD47</accession>
<feature type="domain" description="Replication factor A C-terminal" evidence="12">
    <location>
        <begin position="975"/>
        <end position="1052"/>
    </location>
</feature>
<keyword evidence="6" id="KW-0862">Zinc</keyword>
<feature type="domain" description="Wall-associated receptor kinase C-terminal" evidence="14">
    <location>
        <begin position="658"/>
        <end position="717"/>
    </location>
</feature>
<evidence type="ECO:0000256" key="3">
    <source>
        <dbReference type="ARBA" id="ARBA00022723"/>
    </source>
</evidence>
<feature type="region of interest" description="Disordered" evidence="9">
    <location>
        <begin position="1201"/>
        <end position="1240"/>
    </location>
</feature>
<dbReference type="HOGENOM" id="CLU_266824_0_0_1"/>
<evidence type="ECO:0000256" key="4">
    <source>
        <dbReference type="ARBA" id="ARBA00022729"/>
    </source>
</evidence>
<feature type="compositionally biased region" description="Polar residues" evidence="9">
    <location>
        <begin position="1214"/>
        <end position="1226"/>
    </location>
</feature>
<keyword evidence="7" id="KW-0238">DNA-binding</keyword>
<sequence>MPPPTLLLLFITYLAWESQAVRTSADAHPEEGCAASTVCGKVTISSPFAVVPEQATESKCGWLGFQVICRNDTPYLGYYKLGYRIQVLDIFYGNNSLLVSDIHKLGDFDVFSGVSKEYLCHVPTSNTYSKVALPFSISTTNLNLFLYNCNKTLVPRDGDGDLVETICGNKTFARVGGNYSVSGDYAAFYMEGCNATVVPVLGTDARSYEQLIRNGFLLTWQGPPSSGCSPSEQLHENPRSLPMIPLQLLLLLAVTTILKLTSPASSVNSPRPACSPTSCGNVTISYPFWLEEPGQPPCGSPSFQLKCNTSGAYLTRSVHGAYRVVDIVVDNNTFHVVDENLPLATGCPAPLFNVSDGIAQTPFIISRANAELHFLSCNQSLSVAPPGFRGLPCDNTTSVRLAGYGEHAVASYRLPPGCSSTVVPILERPDGSSAGYVASMRDGFLLEWTVVSGDCPQCIASGGECTYGAKTCGLTAIAPTGCILRSVASLGSQKSTLVLASLLLLLCHHAHADREPATCGNLTVNPPFWLDEPGRPPCGPPSFQLQCRGGEAFVAHSFFQTYQVVRIFTGNSSVVVVDRSLPLESGCPVPWFNISIGFVMGPFLISRANKELVFVHNCTTTKRRPPPPPQGFRRMPCSPDESFVFLGDGRPRLLLPECSMSVVPVLGLQDGDYVASMRRGLLLEWMLAPGDCQKCSASGGQCEYSSDGMGFSCKCPNGVHNPMSCVAGGEYFASRMPLALGHETTLMTEGKKVMAYKKLSELTTRGQTWNIKVKVMRLWDSVNSATDELLSLDMILMDEQGDVIHASICKNLIDNYKTQINESSVYVFSNFKVQESQKYRPVCNDLKITFMYNTKVKQVKESAESFPEYYFDFASIDTLQNRANKDQHLSGLSLRSSSATRIYTNLHIRETWTLIDRQSSEETVPKMMEVDKSTQGTREEQMFYNRKTLKDITEMRHGNPGSQEFVFTSKVTIDRVQENIQWWYRLRLQISDHTTSTSCTIFDDVAQSMLETPVSSLLNLLDGRNDEIPNNIQQLCGKQLIFKFKLSEQNLTEGTPNYVVKRTFVPDYMLEKQYLINKAEEELMDDDVDNILKQDRETDQHVFEHIIMSEDELTLSDKPPSCKQIRRRTYIIEDDSEEESNEPNMIKCVDAKVRGKNAKGAHAKSTKAEIKNDNYSHEINKSVVEESIKAGKRQAKTINCKGKESTVDKRQKTRVQSDNKACNTRPQRTRKMNSKYTNSA</sequence>
<keyword evidence="8" id="KW-0325">Glycoprotein</keyword>
<gene>
    <name evidence="15" type="ORF">OsI_00297</name>
</gene>
<protein>
    <submittedName>
        <fullName evidence="15">Uncharacterized protein</fullName>
    </submittedName>
</protein>
<evidence type="ECO:0000259" key="11">
    <source>
        <dbReference type="Pfam" id="PF02721"/>
    </source>
</evidence>
<evidence type="ECO:0000256" key="7">
    <source>
        <dbReference type="ARBA" id="ARBA00023125"/>
    </source>
</evidence>
<feature type="domain" description="Wall-associated receptor kinase C-terminal" evidence="14">
    <location>
        <begin position="416"/>
        <end position="470"/>
    </location>
</feature>
<evidence type="ECO:0000256" key="6">
    <source>
        <dbReference type="ARBA" id="ARBA00022833"/>
    </source>
</evidence>
<comment type="similarity">
    <text evidence="2">Belongs to the replication factor A protein 1 family.</text>
</comment>
<dbReference type="Pfam" id="PF14380">
    <property type="entry name" value="WAK_assoc"/>
    <property type="match status" value="2"/>
</dbReference>
<dbReference type="InterPro" id="IPR003871">
    <property type="entry name" value="RFA1B/D_OB_1st"/>
</dbReference>
<evidence type="ECO:0000256" key="10">
    <source>
        <dbReference type="SAM" id="SignalP"/>
    </source>
</evidence>
<evidence type="ECO:0000259" key="13">
    <source>
        <dbReference type="Pfam" id="PF13947"/>
    </source>
</evidence>
<evidence type="ECO:0000259" key="14">
    <source>
        <dbReference type="Pfam" id="PF14380"/>
    </source>
</evidence>
<feature type="signal peptide" evidence="10">
    <location>
        <begin position="1"/>
        <end position="20"/>
    </location>
</feature>
<dbReference type="AlphaFoldDB" id="B8AD47"/>
<dbReference type="InterPro" id="IPR032872">
    <property type="entry name" value="WAK_assoc_C"/>
</dbReference>
<dbReference type="EMBL" id="CM000126">
    <property type="protein sequence ID" value="EEC69894.1"/>
    <property type="molecule type" value="Genomic_DNA"/>
</dbReference>
<evidence type="ECO:0000313" key="15">
    <source>
        <dbReference type="EMBL" id="EEC69894.1"/>
    </source>
</evidence>
<keyword evidence="3" id="KW-0479">Metal-binding</keyword>
<proteinExistence type="inferred from homology"/>
<feature type="domain" description="Wall-associated receptor kinase galacturonan-binding" evidence="13">
    <location>
        <begin position="274"/>
        <end position="338"/>
    </location>
</feature>
<evidence type="ECO:0000256" key="1">
    <source>
        <dbReference type="ARBA" id="ARBA00004167"/>
    </source>
</evidence>
<comment type="subcellular location">
    <subcellularLocation>
        <location evidence="1">Membrane</location>
        <topology evidence="1">Single-pass membrane protein</topology>
    </subcellularLocation>
</comment>
<dbReference type="Pfam" id="PF13947">
    <property type="entry name" value="GUB_WAK_bind"/>
    <property type="match status" value="3"/>
</dbReference>
<feature type="chain" id="PRO_5002867478" evidence="10">
    <location>
        <begin position="21"/>
        <end position="1240"/>
    </location>
</feature>
<dbReference type="Proteomes" id="UP000007015">
    <property type="component" value="Chromosome 1"/>
</dbReference>
<evidence type="ECO:0000313" key="16">
    <source>
        <dbReference type="Proteomes" id="UP000007015"/>
    </source>
</evidence>
<evidence type="ECO:0000259" key="12">
    <source>
        <dbReference type="Pfam" id="PF08646"/>
    </source>
</evidence>
<dbReference type="Gene3D" id="2.40.50.140">
    <property type="entry name" value="Nucleic acid-binding proteins"/>
    <property type="match status" value="2"/>
</dbReference>
<dbReference type="CDD" id="cd04480">
    <property type="entry name" value="RPA1_DBD_A_like"/>
    <property type="match status" value="1"/>
</dbReference>
<dbReference type="GO" id="GO:0030247">
    <property type="term" value="F:polysaccharide binding"/>
    <property type="evidence" value="ECO:0007669"/>
    <property type="project" value="InterPro"/>
</dbReference>
<keyword evidence="4 10" id="KW-0732">Signal</keyword>
<dbReference type="SUPFAM" id="SSF50249">
    <property type="entry name" value="Nucleic acid-binding proteins"/>
    <property type="match status" value="2"/>
</dbReference>
<keyword evidence="5" id="KW-0863">Zinc-finger</keyword>
<evidence type="ECO:0000256" key="9">
    <source>
        <dbReference type="SAM" id="MobiDB-lite"/>
    </source>
</evidence>
<feature type="compositionally biased region" description="Basic and acidic residues" evidence="9">
    <location>
        <begin position="1201"/>
        <end position="1210"/>
    </location>
</feature>
<dbReference type="Pfam" id="PF02721">
    <property type="entry name" value="DUF223"/>
    <property type="match status" value="1"/>
</dbReference>
<feature type="domain" description="Wall-associated receptor kinase galacturonan-binding" evidence="13">
    <location>
        <begin position="518"/>
        <end position="578"/>
    </location>
</feature>
<name>B8AD47_ORYSI</name>
<dbReference type="InterPro" id="IPR047192">
    <property type="entry name" value="Euk_RPA1_DBD_C"/>
</dbReference>
<dbReference type="GO" id="GO:0003677">
    <property type="term" value="F:DNA binding"/>
    <property type="evidence" value="ECO:0007669"/>
    <property type="project" value="UniProtKB-KW"/>
</dbReference>
<dbReference type="GO" id="GO:0016020">
    <property type="term" value="C:membrane"/>
    <property type="evidence" value="ECO:0007669"/>
    <property type="project" value="UniProtKB-SubCell"/>
</dbReference>
<dbReference type="Gramene" id="BGIOSGA002726-TA">
    <property type="protein sequence ID" value="BGIOSGA002726-PA"/>
    <property type="gene ID" value="BGIOSGA002726"/>
</dbReference>
<dbReference type="STRING" id="39946.B8AD47"/>
<organism evidence="15 16">
    <name type="scientific">Oryza sativa subsp. indica</name>
    <name type="common">Rice</name>
    <dbReference type="NCBI Taxonomy" id="39946"/>
    <lineage>
        <taxon>Eukaryota</taxon>
        <taxon>Viridiplantae</taxon>
        <taxon>Streptophyta</taxon>
        <taxon>Embryophyta</taxon>
        <taxon>Tracheophyta</taxon>
        <taxon>Spermatophyta</taxon>
        <taxon>Magnoliopsida</taxon>
        <taxon>Liliopsida</taxon>
        <taxon>Poales</taxon>
        <taxon>Poaceae</taxon>
        <taxon>BOP clade</taxon>
        <taxon>Oryzoideae</taxon>
        <taxon>Oryzeae</taxon>
        <taxon>Oryzinae</taxon>
        <taxon>Oryza</taxon>
        <taxon>Oryza sativa</taxon>
    </lineage>
</organism>
<keyword evidence="16" id="KW-1185">Reference proteome</keyword>
<reference evidence="15 16" key="1">
    <citation type="journal article" date="2005" name="PLoS Biol.">
        <title>The genomes of Oryza sativa: a history of duplications.</title>
        <authorList>
            <person name="Yu J."/>
            <person name="Wang J."/>
            <person name="Lin W."/>
            <person name="Li S."/>
            <person name="Li H."/>
            <person name="Zhou J."/>
            <person name="Ni P."/>
            <person name="Dong W."/>
            <person name="Hu S."/>
            <person name="Zeng C."/>
            <person name="Zhang J."/>
            <person name="Zhang Y."/>
            <person name="Li R."/>
            <person name="Xu Z."/>
            <person name="Li S."/>
            <person name="Li X."/>
            <person name="Zheng H."/>
            <person name="Cong L."/>
            <person name="Lin L."/>
            <person name="Yin J."/>
            <person name="Geng J."/>
            <person name="Li G."/>
            <person name="Shi J."/>
            <person name="Liu J."/>
            <person name="Lv H."/>
            <person name="Li J."/>
            <person name="Wang J."/>
            <person name="Deng Y."/>
            <person name="Ran L."/>
            <person name="Shi X."/>
            <person name="Wang X."/>
            <person name="Wu Q."/>
            <person name="Li C."/>
            <person name="Ren X."/>
            <person name="Wang J."/>
            <person name="Wang X."/>
            <person name="Li D."/>
            <person name="Liu D."/>
            <person name="Zhang X."/>
            <person name="Ji Z."/>
            <person name="Zhao W."/>
            <person name="Sun Y."/>
            <person name="Zhang Z."/>
            <person name="Bao J."/>
            <person name="Han Y."/>
            <person name="Dong L."/>
            <person name="Ji J."/>
            <person name="Chen P."/>
            <person name="Wu S."/>
            <person name="Liu J."/>
            <person name="Xiao Y."/>
            <person name="Bu D."/>
            <person name="Tan J."/>
            <person name="Yang L."/>
            <person name="Ye C."/>
            <person name="Zhang J."/>
            <person name="Xu J."/>
            <person name="Zhou Y."/>
            <person name="Yu Y."/>
            <person name="Zhang B."/>
            <person name="Zhuang S."/>
            <person name="Wei H."/>
            <person name="Liu B."/>
            <person name="Lei M."/>
            <person name="Yu H."/>
            <person name="Li Y."/>
            <person name="Xu H."/>
            <person name="Wei S."/>
            <person name="He X."/>
            <person name="Fang L."/>
            <person name="Zhang Z."/>
            <person name="Zhang Y."/>
            <person name="Huang X."/>
            <person name="Su Z."/>
            <person name="Tong W."/>
            <person name="Li J."/>
            <person name="Tong Z."/>
            <person name="Li S."/>
            <person name="Ye J."/>
            <person name="Wang L."/>
            <person name="Fang L."/>
            <person name="Lei T."/>
            <person name="Chen C."/>
            <person name="Chen H."/>
            <person name="Xu Z."/>
            <person name="Li H."/>
            <person name="Huang H."/>
            <person name="Zhang F."/>
            <person name="Xu H."/>
            <person name="Li N."/>
            <person name="Zhao C."/>
            <person name="Li S."/>
            <person name="Dong L."/>
            <person name="Huang Y."/>
            <person name="Li L."/>
            <person name="Xi Y."/>
            <person name="Qi Q."/>
            <person name="Li W."/>
            <person name="Zhang B."/>
            <person name="Hu W."/>
            <person name="Zhang Y."/>
            <person name="Tian X."/>
            <person name="Jiao Y."/>
            <person name="Liang X."/>
            <person name="Jin J."/>
            <person name="Gao L."/>
            <person name="Zheng W."/>
            <person name="Hao B."/>
            <person name="Liu S."/>
            <person name="Wang W."/>
            <person name="Yuan L."/>
            <person name="Cao M."/>
            <person name="McDermott J."/>
            <person name="Samudrala R."/>
            <person name="Wang J."/>
            <person name="Wong G.K."/>
            <person name="Yang H."/>
        </authorList>
    </citation>
    <scope>NUCLEOTIDE SEQUENCE [LARGE SCALE GENOMIC DNA]</scope>
    <source>
        <strain evidence="16">cv. 93-11</strain>
    </source>
</reference>
<evidence type="ECO:0000256" key="2">
    <source>
        <dbReference type="ARBA" id="ARBA00005690"/>
    </source>
</evidence>
<dbReference type="InterPro" id="IPR013955">
    <property type="entry name" value="Rep_factor-A_C"/>
</dbReference>
<dbReference type="PANTHER" id="PTHR33138:SF56">
    <property type="entry name" value="OS01G0137282 PROTEIN"/>
    <property type="match status" value="1"/>
</dbReference>
<dbReference type="Pfam" id="PF08646">
    <property type="entry name" value="Rep_fac-A_C"/>
    <property type="match status" value="1"/>
</dbReference>
<dbReference type="InterPro" id="IPR012340">
    <property type="entry name" value="NA-bd_OB-fold"/>
</dbReference>
<evidence type="ECO:0000256" key="5">
    <source>
        <dbReference type="ARBA" id="ARBA00022771"/>
    </source>
</evidence>
<dbReference type="GO" id="GO:0008270">
    <property type="term" value="F:zinc ion binding"/>
    <property type="evidence" value="ECO:0007669"/>
    <property type="project" value="UniProtKB-KW"/>
</dbReference>